<dbReference type="Gene3D" id="3.30.700.10">
    <property type="entry name" value="Glycoprotein, Type 4 Pilin"/>
    <property type="match status" value="1"/>
</dbReference>
<sequence>MITLGVIGIVAAMTLPVITQKTQDKQTVSQLKKAYSALSQAYLMAVNENGTPENWGAGGINEDESHKIMARNFTKYMKVIVDCIDMSNSDVAKYCSEKFANTKYYSTVRIADGATVSFRMWYGDCKSVYGTTKPLKNVCGRFTVDVNGNKKPNEYGQDMFSFYVTKQGIFPMGSENDTVVMFKKYCDRHKISEDTNYDHGMGCTAWVLMNENLDYKYCDDLNWGGKTKCK</sequence>
<dbReference type="InterPro" id="IPR046721">
    <property type="entry name" value="DUF6613"/>
</dbReference>
<accession>A0A9D1F0B2</accession>
<dbReference type="AlphaFoldDB" id="A0A9D1F0B2"/>
<dbReference type="EMBL" id="DVIU01000171">
    <property type="protein sequence ID" value="HIS36697.1"/>
    <property type="molecule type" value="Genomic_DNA"/>
</dbReference>
<reference evidence="2" key="2">
    <citation type="journal article" date="2021" name="PeerJ">
        <title>Extensive microbial diversity within the chicken gut microbiome revealed by metagenomics and culture.</title>
        <authorList>
            <person name="Gilroy R."/>
            <person name="Ravi A."/>
            <person name="Getino M."/>
            <person name="Pursley I."/>
            <person name="Horton D.L."/>
            <person name="Alikhan N.F."/>
            <person name="Baker D."/>
            <person name="Gharbi K."/>
            <person name="Hall N."/>
            <person name="Watson M."/>
            <person name="Adriaenssens E.M."/>
            <person name="Foster-Nyarko E."/>
            <person name="Jarju S."/>
            <person name="Secka A."/>
            <person name="Antonio M."/>
            <person name="Oren A."/>
            <person name="Chaudhuri R.R."/>
            <person name="La Ragione R."/>
            <person name="Hildebrand F."/>
            <person name="Pallen M.J."/>
        </authorList>
    </citation>
    <scope>NUCLEOTIDE SEQUENCE</scope>
    <source>
        <strain evidence="2">6276</strain>
    </source>
</reference>
<evidence type="ECO:0000259" key="1">
    <source>
        <dbReference type="Pfam" id="PF20318"/>
    </source>
</evidence>
<evidence type="ECO:0000313" key="2">
    <source>
        <dbReference type="EMBL" id="HIS36697.1"/>
    </source>
</evidence>
<evidence type="ECO:0000313" key="3">
    <source>
        <dbReference type="Proteomes" id="UP000823928"/>
    </source>
</evidence>
<gene>
    <name evidence="2" type="ORF">IAC10_08730</name>
</gene>
<protein>
    <recommendedName>
        <fullName evidence="1">DUF6613 domain-containing protein</fullName>
    </recommendedName>
</protein>
<reference evidence="2" key="1">
    <citation type="submission" date="2020-10" db="EMBL/GenBank/DDBJ databases">
        <authorList>
            <person name="Gilroy R."/>
        </authorList>
    </citation>
    <scope>NUCLEOTIDE SEQUENCE</scope>
    <source>
        <strain evidence="2">6276</strain>
    </source>
</reference>
<organism evidence="2 3">
    <name type="scientific">Candidatus Scatousia excrementigallinarum</name>
    <dbReference type="NCBI Taxonomy" id="2840935"/>
    <lineage>
        <taxon>Bacteria</taxon>
        <taxon>Candidatus Scatousia</taxon>
    </lineage>
</organism>
<proteinExistence type="predicted"/>
<dbReference type="Proteomes" id="UP000823928">
    <property type="component" value="Unassembled WGS sequence"/>
</dbReference>
<feature type="domain" description="DUF6613" evidence="1">
    <location>
        <begin position="20"/>
        <end position="165"/>
    </location>
</feature>
<comment type="caution">
    <text evidence="2">The sequence shown here is derived from an EMBL/GenBank/DDBJ whole genome shotgun (WGS) entry which is preliminary data.</text>
</comment>
<dbReference type="Pfam" id="PF20318">
    <property type="entry name" value="DUF6613"/>
    <property type="match status" value="1"/>
</dbReference>
<name>A0A9D1F0B2_9BACT</name>